<dbReference type="InterPro" id="IPR029017">
    <property type="entry name" value="Enolase-like_N"/>
</dbReference>
<dbReference type="CDD" id="cd03319">
    <property type="entry name" value="L-Ala-DL-Glu_epimerase"/>
    <property type="match status" value="1"/>
</dbReference>
<evidence type="ECO:0000256" key="6">
    <source>
        <dbReference type="RuleBase" id="RU366006"/>
    </source>
</evidence>
<protein>
    <recommendedName>
        <fullName evidence="6">Dipeptide epimerase</fullName>
        <ecNumber evidence="6">5.1.1.-</ecNumber>
    </recommendedName>
</protein>
<evidence type="ECO:0000313" key="9">
    <source>
        <dbReference type="Proteomes" id="UP000234530"/>
    </source>
</evidence>
<dbReference type="InterPro" id="IPR013341">
    <property type="entry name" value="Mandelate_racemase_N_dom"/>
</dbReference>
<evidence type="ECO:0000256" key="3">
    <source>
        <dbReference type="ARBA" id="ARBA00022842"/>
    </source>
</evidence>
<dbReference type="Gene3D" id="3.30.390.10">
    <property type="entry name" value="Enolase-like, N-terminal domain"/>
    <property type="match status" value="1"/>
</dbReference>
<dbReference type="EMBL" id="CP025430">
    <property type="protein sequence ID" value="AUH65409.1"/>
    <property type="molecule type" value="Genomic_DNA"/>
</dbReference>
<evidence type="ECO:0000313" key="8">
    <source>
        <dbReference type="EMBL" id="AUH65409.1"/>
    </source>
</evidence>
<reference evidence="8 9" key="1">
    <citation type="journal article" date="2013" name="Antonie Van Leeuwenhoek">
        <title>Paracoccus zhejiangensis sp. nov., isolated from activated sludge in wastewater-treatment system.</title>
        <authorList>
            <person name="Wu Z.G."/>
            <person name="Zhang D.F."/>
            <person name="Liu Y.L."/>
            <person name="Wang F."/>
            <person name="Jiang X."/>
            <person name="Li C."/>
            <person name="Li S.P."/>
            <person name="Hong Q."/>
            <person name="Li W.J."/>
        </authorList>
    </citation>
    <scope>NUCLEOTIDE SEQUENCE [LARGE SCALE GENOMIC DNA]</scope>
    <source>
        <strain evidence="8 9">J6</strain>
    </source>
</reference>
<dbReference type="RefSeq" id="WP_101753432.1">
    <property type="nucleotide sequence ID" value="NZ_CP025430.1"/>
</dbReference>
<dbReference type="NCBIfam" id="NF042940">
    <property type="entry name" value="racemase_DgcA"/>
    <property type="match status" value="1"/>
</dbReference>
<name>A0A2H5F1G9_9RHOB</name>
<feature type="domain" description="Mandelate racemase/muconate lactonizing enzyme C-terminal" evidence="7">
    <location>
        <begin position="131"/>
        <end position="222"/>
    </location>
</feature>
<dbReference type="SUPFAM" id="SSF51604">
    <property type="entry name" value="Enolase C-terminal domain-like"/>
    <property type="match status" value="1"/>
</dbReference>
<keyword evidence="2 5" id="KW-0479">Metal-binding</keyword>
<accession>A0A2H5F1G9</accession>
<dbReference type="OrthoDB" id="9782675at2"/>
<dbReference type="InterPro" id="IPR036849">
    <property type="entry name" value="Enolase-like_C_sf"/>
</dbReference>
<dbReference type="SUPFAM" id="SSF54826">
    <property type="entry name" value="Enolase N-terminal domain-like"/>
    <property type="match status" value="1"/>
</dbReference>
<keyword evidence="3 5" id="KW-0460">Magnesium</keyword>
<evidence type="ECO:0000256" key="4">
    <source>
        <dbReference type="ARBA" id="ARBA00023235"/>
    </source>
</evidence>
<dbReference type="GO" id="GO:0046872">
    <property type="term" value="F:metal ion binding"/>
    <property type="evidence" value="ECO:0007669"/>
    <property type="project" value="UniProtKB-KW"/>
</dbReference>
<organism evidence="8 9">
    <name type="scientific">Paracoccus zhejiangensis</name>
    <dbReference type="NCBI Taxonomy" id="1077935"/>
    <lineage>
        <taxon>Bacteria</taxon>
        <taxon>Pseudomonadati</taxon>
        <taxon>Pseudomonadota</taxon>
        <taxon>Alphaproteobacteria</taxon>
        <taxon>Rhodobacterales</taxon>
        <taxon>Paracoccaceae</taxon>
        <taxon>Paracoccus</taxon>
    </lineage>
</organism>
<dbReference type="InterPro" id="IPR029065">
    <property type="entry name" value="Enolase_C-like"/>
</dbReference>
<dbReference type="PANTHER" id="PTHR48080">
    <property type="entry name" value="D-GALACTONATE DEHYDRATASE-RELATED"/>
    <property type="match status" value="1"/>
</dbReference>
<dbReference type="InterPro" id="IPR034593">
    <property type="entry name" value="DgoD-like"/>
</dbReference>
<evidence type="ECO:0000256" key="5">
    <source>
        <dbReference type="PIRSR" id="PIRSR634603-3"/>
    </source>
</evidence>
<keyword evidence="9" id="KW-1185">Reference proteome</keyword>
<dbReference type="PANTHER" id="PTHR48080:SF3">
    <property type="entry name" value="ENOLASE SUPERFAMILY MEMBER DDB_G0284701"/>
    <property type="match status" value="1"/>
</dbReference>
<comment type="cofactor">
    <cofactor evidence="5 6">
        <name>Mg(2+)</name>
        <dbReference type="ChEBI" id="CHEBI:18420"/>
    </cofactor>
    <text evidence="5 6">Binds 1 Mg(2+) ion per subunit.</text>
</comment>
<dbReference type="Pfam" id="PF02746">
    <property type="entry name" value="MR_MLE_N"/>
    <property type="match status" value="1"/>
</dbReference>
<dbReference type="Pfam" id="PF13378">
    <property type="entry name" value="MR_MLE_C"/>
    <property type="match status" value="1"/>
</dbReference>
<feature type="binding site" evidence="5">
    <location>
        <position position="175"/>
    </location>
    <ligand>
        <name>Mg(2+)</name>
        <dbReference type="ChEBI" id="CHEBI:18420"/>
    </ligand>
</feature>
<dbReference type="GO" id="GO:0016855">
    <property type="term" value="F:racemase and epimerase activity, acting on amino acids and derivatives"/>
    <property type="evidence" value="ECO:0007669"/>
    <property type="project" value="UniProtKB-UniRule"/>
</dbReference>
<comment type="similarity">
    <text evidence="1 6">Belongs to the mandelate racemase/muconate lactonizing enzyme family.</text>
</comment>
<dbReference type="SMART" id="SM00922">
    <property type="entry name" value="MR_MLE"/>
    <property type="match status" value="1"/>
</dbReference>
<evidence type="ECO:0000256" key="2">
    <source>
        <dbReference type="ARBA" id="ARBA00022723"/>
    </source>
</evidence>
<proteinExistence type="inferred from homology"/>
<dbReference type="EC" id="5.1.1.-" evidence="6"/>
<dbReference type="Proteomes" id="UP000234530">
    <property type="component" value="Chromosome"/>
</dbReference>
<feature type="binding site" evidence="5">
    <location>
        <position position="224"/>
    </location>
    <ligand>
        <name>Mg(2+)</name>
        <dbReference type="ChEBI" id="CHEBI:18420"/>
    </ligand>
</feature>
<dbReference type="InterPro" id="IPR034603">
    <property type="entry name" value="Dipeptide_epimerase"/>
</dbReference>
<dbReference type="SFLD" id="SFLDS00001">
    <property type="entry name" value="Enolase"/>
    <property type="match status" value="1"/>
</dbReference>
<feature type="binding site" evidence="5">
    <location>
        <position position="201"/>
    </location>
    <ligand>
        <name>Mg(2+)</name>
        <dbReference type="ChEBI" id="CHEBI:18420"/>
    </ligand>
</feature>
<dbReference type="InterPro" id="IPR013342">
    <property type="entry name" value="Mandelate_racemase_C"/>
</dbReference>
<dbReference type="AlphaFoldDB" id="A0A2H5F1G9"/>
<gene>
    <name evidence="8" type="ORF">CX676_15570</name>
</gene>
<keyword evidence="4 6" id="KW-0413">Isomerase</keyword>
<evidence type="ECO:0000259" key="7">
    <source>
        <dbReference type="SMART" id="SM00922"/>
    </source>
</evidence>
<dbReference type="Gene3D" id="3.20.20.120">
    <property type="entry name" value="Enolase-like C-terminal domain"/>
    <property type="match status" value="1"/>
</dbReference>
<sequence>MAVTTPLIINIHRRRYAFGRAFTLGKLTRTHVDAIEVTLTRGGRTGRGECVPNPRYGESPDSVVNQITQLPLDFDRKSLPALLRPGPARNAVDCALWDLEAKQKGVRVWQLAGLNQPRPLETVVTLSIDDPVKLAEDARKFRNHRVMKFRAASADDIRLIPIVRQAAPHVKIILDAGESWTVDDYVRLAPRLAREGVVLIEQPLPSIQDRALAEIKHPIPICADESCHDLGTLPRLQGRYDMINIKLDKTGGLTHALALRDAAHELGIKTMIGSMISSSLAMAPAVLAAQDSTYVDLDGPLLLAEDRPHGLHYDGSWVHPPKAELWG</sequence>
<dbReference type="KEGG" id="pzh:CX676_15570"/>
<evidence type="ECO:0000256" key="1">
    <source>
        <dbReference type="ARBA" id="ARBA00008031"/>
    </source>
</evidence>